<organism evidence="9 10">
    <name type="scientific">Peronospora matthiolae</name>
    <dbReference type="NCBI Taxonomy" id="2874970"/>
    <lineage>
        <taxon>Eukaryota</taxon>
        <taxon>Sar</taxon>
        <taxon>Stramenopiles</taxon>
        <taxon>Oomycota</taxon>
        <taxon>Peronosporomycetes</taxon>
        <taxon>Peronosporales</taxon>
        <taxon>Peronosporaceae</taxon>
        <taxon>Peronospora</taxon>
    </lineage>
</organism>
<feature type="region of interest" description="Disordered" evidence="6">
    <location>
        <begin position="561"/>
        <end position="605"/>
    </location>
</feature>
<feature type="transmembrane region" description="Helical" evidence="7">
    <location>
        <begin position="781"/>
        <end position="801"/>
    </location>
</feature>
<accession>A0AAV1TD96</accession>
<feature type="transmembrane region" description="Helical" evidence="7">
    <location>
        <begin position="615"/>
        <end position="633"/>
    </location>
</feature>
<feature type="transmembrane region" description="Helical" evidence="7">
    <location>
        <begin position="86"/>
        <end position="103"/>
    </location>
</feature>
<evidence type="ECO:0000256" key="5">
    <source>
        <dbReference type="ARBA" id="ARBA00023136"/>
    </source>
</evidence>
<dbReference type="PANTHER" id="PTHR23504:SF15">
    <property type="entry name" value="MAJOR FACILITATOR SUPERFAMILY (MFS) PROFILE DOMAIN-CONTAINING PROTEIN"/>
    <property type="match status" value="1"/>
</dbReference>
<feature type="transmembrane region" description="Helical" evidence="7">
    <location>
        <begin position="184"/>
        <end position="206"/>
    </location>
</feature>
<gene>
    <name evidence="9" type="ORF">PM001_LOCUS4109</name>
</gene>
<evidence type="ECO:0000256" key="4">
    <source>
        <dbReference type="ARBA" id="ARBA00022989"/>
    </source>
</evidence>
<dbReference type="InterPro" id="IPR036259">
    <property type="entry name" value="MFS_trans_sf"/>
</dbReference>
<feature type="transmembrane region" description="Helical" evidence="7">
    <location>
        <begin position="704"/>
        <end position="723"/>
    </location>
</feature>
<dbReference type="GO" id="GO:0016020">
    <property type="term" value="C:membrane"/>
    <property type="evidence" value="ECO:0007669"/>
    <property type="project" value="UniProtKB-SubCell"/>
</dbReference>
<dbReference type="PROSITE" id="PS50191">
    <property type="entry name" value="CRAL_TRIO"/>
    <property type="match status" value="1"/>
</dbReference>
<keyword evidence="4 7" id="KW-1133">Transmembrane helix</keyword>
<dbReference type="Gene3D" id="3.40.525.10">
    <property type="entry name" value="CRAL-TRIO lipid binding domain"/>
    <property type="match status" value="1"/>
</dbReference>
<dbReference type="SMART" id="SM00516">
    <property type="entry name" value="SEC14"/>
    <property type="match status" value="1"/>
</dbReference>
<feature type="transmembrane region" description="Helical" evidence="7">
    <location>
        <begin position="12"/>
        <end position="39"/>
    </location>
</feature>
<feature type="transmembrane region" description="Helical" evidence="7">
    <location>
        <begin position="667"/>
        <end position="692"/>
    </location>
</feature>
<evidence type="ECO:0000256" key="3">
    <source>
        <dbReference type="ARBA" id="ARBA00022692"/>
    </source>
</evidence>
<dbReference type="CDD" id="cd00170">
    <property type="entry name" value="SEC14"/>
    <property type="match status" value="1"/>
</dbReference>
<proteinExistence type="predicted"/>
<feature type="transmembrane region" description="Helical" evidence="7">
    <location>
        <begin position="813"/>
        <end position="836"/>
    </location>
</feature>
<feature type="region of interest" description="Disordered" evidence="6">
    <location>
        <begin position="505"/>
        <end position="527"/>
    </location>
</feature>
<evidence type="ECO:0000256" key="7">
    <source>
        <dbReference type="SAM" id="Phobius"/>
    </source>
</evidence>
<evidence type="ECO:0000256" key="6">
    <source>
        <dbReference type="SAM" id="MobiDB-lite"/>
    </source>
</evidence>
<feature type="transmembrane region" description="Helical" evidence="7">
    <location>
        <begin position="142"/>
        <end position="164"/>
    </location>
</feature>
<comment type="subcellular location">
    <subcellularLocation>
        <location evidence="1">Membrane</location>
        <topology evidence="1">Multi-pass membrane protein</topology>
    </subcellularLocation>
</comment>
<feature type="domain" description="CRAL-TRIO" evidence="8">
    <location>
        <begin position="306"/>
        <end position="475"/>
    </location>
</feature>
<feature type="region of interest" description="Disordered" evidence="6">
    <location>
        <begin position="237"/>
        <end position="260"/>
    </location>
</feature>
<evidence type="ECO:0000256" key="1">
    <source>
        <dbReference type="ARBA" id="ARBA00004141"/>
    </source>
</evidence>
<feature type="compositionally biased region" description="Polar residues" evidence="6">
    <location>
        <begin position="595"/>
        <end position="605"/>
    </location>
</feature>
<feature type="transmembrane region" description="Helical" evidence="7">
    <location>
        <begin position="735"/>
        <end position="760"/>
    </location>
</feature>
<dbReference type="Proteomes" id="UP001162060">
    <property type="component" value="Unassembled WGS sequence"/>
</dbReference>
<evidence type="ECO:0000313" key="9">
    <source>
        <dbReference type="EMBL" id="CAK7910297.1"/>
    </source>
</evidence>
<reference evidence="9" key="1">
    <citation type="submission" date="2024-01" db="EMBL/GenBank/DDBJ databases">
        <authorList>
            <person name="Webb A."/>
        </authorList>
    </citation>
    <scope>NUCLEOTIDE SEQUENCE</scope>
    <source>
        <strain evidence="9">Pm1</strain>
    </source>
</reference>
<evidence type="ECO:0000256" key="2">
    <source>
        <dbReference type="ARBA" id="ARBA00022448"/>
    </source>
</evidence>
<dbReference type="PANTHER" id="PTHR23504">
    <property type="entry name" value="MAJOR FACILITATOR SUPERFAMILY DOMAIN-CONTAINING PROTEIN 10"/>
    <property type="match status" value="1"/>
</dbReference>
<evidence type="ECO:0000313" key="10">
    <source>
        <dbReference type="Proteomes" id="UP001162060"/>
    </source>
</evidence>
<sequence length="845" mass="91400">MTCFNCCGGVNARLLCLTACAIIEYMSQSVVLVLGPMVALHFYPDTSFPRLGFYTAILSGSGFLGHALSCSFWINSARSLQSSKGVILWGLAVTGAGFFSLLLCKNLVAMSLVRFATGLCSGVSPVALIEIDNICGNRQTKLALVAKALGGGLGAIGTFALLTLGTKLSKSSEEDPAARDSSLYFYPFCFVSITAWIAVIVMLVALRLRSRTTSYTQLADDDDDFLSFTPQVQSETQTALRSSTSANTSSTCSSECGSPVGPTVAHVKSVFEEAFGRTATSLGMKKAMASPTKLAAITMLATPQPHFRLIRRIVPHYYHGYTSDGHLVVWDFVGRVNMDKLNAAGYTTSDLRDHYHFFLAFAQEMLLRTATQKIVYVVDLDGLSLGDADARAVDCVCAVVKTLQRELPNRLQVLAVLNSPVWFSQVMKRIRPHLAKRTADKVSFLSKETATRDLIALIGVDSLPQRYGGRNGVEIGKSAQERSLDALLKRTTAPLERTIEIVGTPRSQRPSVGRSHAGTTRCNVSDDGSDEEAFFDCSEYGLQGVEDVEDQEPEISVVVVSQSTPSAKTEATARSSSATSGSYQSLTKKPVKAARSSSNPVNASTPELTITREPLACLVLLVYFFWSLVQLSFDEMLPLWFFKQNLTALGGSVHAEPPSLRSTVSSITLTVSGTLASLSLAVLLGQTASAFVCSSARNVMTPLATLRFGLLLQVPILGCFPLIHRFEMEELPFCWVLVVAVLALKQLVAGVASHGIMALLDNSVVVDRRLAVHRASQRIRYVAHFIGSAGAPALFALLGYFDQAFPFDQSLLYFVQALGLVFLLCFSVAVPSRMNFPVLFSLGKR</sequence>
<name>A0AAV1TD96_9STRA</name>
<protein>
    <recommendedName>
        <fullName evidence="8">CRAL-TRIO domain-containing protein</fullName>
    </recommendedName>
</protein>
<keyword evidence="5 7" id="KW-0472">Membrane</keyword>
<feature type="compositionally biased region" description="Low complexity" evidence="6">
    <location>
        <begin position="566"/>
        <end position="587"/>
    </location>
</feature>
<dbReference type="SUPFAM" id="SSF52087">
    <property type="entry name" value="CRAL/TRIO domain"/>
    <property type="match status" value="1"/>
</dbReference>
<keyword evidence="2" id="KW-0813">Transport</keyword>
<feature type="transmembrane region" description="Helical" evidence="7">
    <location>
        <begin position="109"/>
        <end position="130"/>
    </location>
</feature>
<dbReference type="InterPro" id="IPR001251">
    <property type="entry name" value="CRAL-TRIO_dom"/>
</dbReference>
<dbReference type="Pfam" id="PF00650">
    <property type="entry name" value="CRAL_TRIO"/>
    <property type="match status" value="1"/>
</dbReference>
<dbReference type="AlphaFoldDB" id="A0AAV1TD96"/>
<feature type="transmembrane region" description="Helical" evidence="7">
    <location>
        <begin position="51"/>
        <end position="74"/>
    </location>
</feature>
<comment type="caution">
    <text evidence="9">The sequence shown here is derived from an EMBL/GenBank/DDBJ whole genome shotgun (WGS) entry which is preliminary data.</text>
</comment>
<dbReference type="InterPro" id="IPR036865">
    <property type="entry name" value="CRAL-TRIO_dom_sf"/>
</dbReference>
<dbReference type="SUPFAM" id="SSF103473">
    <property type="entry name" value="MFS general substrate transporter"/>
    <property type="match status" value="1"/>
</dbReference>
<dbReference type="EMBL" id="CAKLBY020000035">
    <property type="protein sequence ID" value="CAK7910297.1"/>
    <property type="molecule type" value="Genomic_DNA"/>
</dbReference>
<feature type="compositionally biased region" description="Low complexity" evidence="6">
    <location>
        <begin position="242"/>
        <end position="254"/>
    </location>
</feature>
<keyword evidence="3 7" id="KW-0812">Transmembrane</keyword>
<evidence type="ECO:0000259" key="8">
    <source>
        <dbReference type="PROSITE" id="PS50191"/>
    </source>
</evidence>